<keyword evidence="2" id="KW-0472">Membrane</keyword>
<dbReference type="AlphaFoldDB" id="A0A0J6CWV4"/>
<evidence type="ECO:0000313" key="4">
    <source>
        <dbReference type="Proteomes" id="UP000035996"/>
    </source>
</evidence>
<dbReference type="RefSeq" id="WP_048312792.1">
    <property type="nucleotide sequence ID" value="NZ_CP119526.1"/>
</dbReference>
<protein>
    <submittedName>
        <fullName evidence="3">Uncharacterized protein</fullName>
    </submittedName>
</protein>
<feature type="compositionally biased region" description="Polar residues" evidence="1">
    <location>
        <begin position="131"/>
        <end position="141"/>
    </location>
</feature>
<reference evidence="3" key="1">
    <citation type="submission" date="2015-06" db="EMBL/GenBank/DDBJ databases">
        <authorList>
            <person name="Liu B."/>
            <person name="Wang J."/>
            <person name="Zhu Y."/>
            <person name="Liu G."/>
            <person name="Chen Q."/>
            <person name="Zheng C."/>
            <person name="Che J."/>
            <person name="Ge C."/>
            <person name="Shi H."/>
            <person name="Pan Z."/>
            <person name="Liu X."/>
        </authorList>
    </citation>
    <scope>NUCLEOTIDE SEQUENCE [LARGE SCALE GENOMIC DNA]</scope>
    <source>
        <strain evidence="3">DSM 16346</strain>
    </source>
</reference>
<evidence type="ECO:0000256" key="1">
    <source>
        <dbReference type="SAM" id="MobiDB-lite"/>
    </source>
</evidence>
<keyword evidence="4" id="KW-1185">Reference proteome</keyword>
<proteinExistence type="predicted"/>
<keyword evidence="2" id="KW-1133">Transmembrane helix</keyword>
<dbReference type="STRING" id="157733.AB986_17480"/>
<feature type="region of interest" description="Disordered" evidence="1">
    <location>
        <begin position="33"/>
        <end position="68"/>
    </location>
</feature>
<accession>A0A0J6CWV4</accession>
<evidence type="ECO:0000313" key="3">
    <source>
        <dbReference type="EMBL" id="KMM37630.1"/>
    </source>
</evidence>
<dbReference type="OrthoDB" id="2967741at2"/>
<dbReference type="Proteomes" id="UP000035996">
    <property type="component" value="Unassembled WGS sequence"/>
</dbReference>
<sequence length="141" mass="16265">MDNIIELILNNIVFVIIAIGGILSFFKRMGSEDQNQNQRQNERPRKQATSSGADRSFDEEKEIQSENVSAYQEALERISERENSQYELKVEKPKRSSVNQKGISISKRNVRNGIIWAEILGPPRSKRPHPSMTTMKQSKRY</sequence>
<feature type="compositionally biased region" description="Basic and acidic residues" evidence="1">
    <location>
        <begin position="82"/>
        <end position="94"/>
    </location>
</feature>
<organism evidence="3 4">
    <name type="scientific">Guptibacillus hwajinpoensis</name>
    <dbReference type="NCBI Taxonomy" id="208199"/>
    <lineage>
        <taxon>Bacteria</taxon>
        <taxon>Bacillati</taxon>
        <taxon>Bacillota</taxon>
        <taxon>Bacilli</taxon>
        <taxon>Bacillales</taxon>
        <taxon>Guptibacillaceae</taxon>
        <taxon>Guptibacillus</taxon>
    </lineage>
</organism>
<evidence type="ECO:0000256" key="2">
    <source>
        <dbReference type="SAM" id="Phobius"/>
    </source>
</evidence>
<gene>
    <name evidence="3" type="ORF">AB986_17480</name>
</gene>
<feature type="compositionally biased region" description="Basic and acidic residues" evidence="1">
    <location>
        <begin position="55"/>
        <end position="64"/>
    </location>
</feature>
<dbReference type="EMBL" id="LELK01000004">
    <property type="protein sequence ID" value="KMM37630.1"/>
    <property type="molecule type" value="Genomic_DNA"/>
</dbReference>
<feature type="region of interest" description="Disordered" evidence="1">
    <location>
        <begin position="121"/>
        <end position="141"/>
    </location>
</feature>
<feature type="transmembrane region" description="Helical" evidence="2">
    <location>
        <begin position="7"/>
        <end position="26"/>
    </location>
</feature>
<feature type="region of interest" description="Disordered" evidence="1">
    <location>
        <begin position="82"/>
        <end position="104"/>
    </location>
</feature>
<keyword evidence="2" id="KW-0812">Transmembrane</keyword>
<name>A0A0J6CWV4_9BACL</name>
<comment type="caution">
    <text evidence="3">The sequence shown here is derived from an EMBL/GenBank/DDBJ whole genome shotgun (WGS) entry which is preliminary data.</text>
</comment>